<keyword evidence="5" id="KW-0539">Nucleus</keyword>
<reference evidence="8 9" key="3">
    <citation type="journal article" date="2016" name="Sci. Rep.">
        <title>Genome-wide diversity and gene expression profiling of Babesia microti isolates identify polymorphic genes that mediate host-pathogen interactions.</title>
        <authorList>
            <person name="Silva J.C."/>
            <person name="Cornillot E."/>
            <person name="McCracken C."/>
            <person name="Usmani-Brown S."/>
            <person name="Dwivedi A."/>
            <person name="Ifeonu O.O."/>
            <person name="Crabtree J."/>
            <person name="Gotia H.T."/>
            <person name="Virji A.Z."/>
            <person name="Reynes C."/>
            <person name="Colinge J."/>
            <person name="Kumar V."/>
            <person name="Lawres L."/>
            <person name="Pazzi J.E."/>
            <person name="Pablo J.V."/>
            <person name="Hung C."/>
            <person name="Brancato J."/>
            <person name="Kumari P."/>
            <person name="Orvis J."/>
            <person name="Tretina K."/>
            <person name="Chibucos M."/>
            <person name="Ott S."/>
            <person name="Sadzewicz L."/>
            <person name="Sengamalay N."/>
            <person name="Shetty A.C."/>
            <person name="Su Q."/>
            <person name="Tallon L."/>
            <person name="Fraser C.M."/>
            <person name="Frutos R."/>
            <person name="Molina D.M."/>
            <person name="Krause P.J."/>
            <person name="Ben Mamoun C."/>
        </authorList>
    </citation>
    <scope>NUCLEOTIDE SEQUENCE [LARGE SCALE GENOMIC DNA]</scope>
    <source>
        <strain evidence="8 9">RI</strain>
    </source>
</reference>
<feature type="compositionally biased region" description="Polar residues" evidence="6">
    <location>
        <begin position="454"/>
        <end position="463"/>
    </location>
</feature>
<dbReference type="GO" id="GO:0032259">
    <property type="term" value="P:methylation"/>
    <property type="evidence" value="ECO:0007669"/>
    <property type="project" value="UniProtKB-KW"/>
</dbReference>
<evidence type="ECO:0000256" key="1">
    <source>
        <dbReference type="ARBA" id="ARBA00004123"/>
    </source>
</evidence>
<dbReference type="Gene3D" id="1.10.10.60">
    <property type="entry name" value="Homeodomain-like"/>
    <property type="match status" value="1"/>
</dbReference>
<dbReference type="VEuPathDB" id="PiroplasmaDB:BmR1_04g09225"/>
<dbReference type="GeneID" id="24426474"/>
<keyword evidence="4" id="KW-0804">Transcription</keyword>
<dbReference type="GO" id="GO:0008168">
    <property type="term" value="F:methyltransferase activity"/>
    <property type="evidence" value="ECO:0007669"/>
    <property type="project" value="UniProtKB-KW"/>
</dbReference>
<feature type="region of interest" description="Disordered" evidence="6">
    <location>
        <begin position="644"/>
        <end position="722"/>
    </location>
</feature>
<dbReference type="Pfam" id="PF16282">
    <property type="entry name" value="SANT_DAMP1_like"/>
    <property type="match status" value="1"/>
</dbReference>
<name>I7JDU8_BABMR</name>
<comment type="subcellular location">
    <subcellularLocation>
        <location evidence="1">Nucleus</location>
    </subcellularLocation>
</comment>
<dbReference type="Proteomes" id="UP000002899">
    <property type="component" value="Chromosome IV"/>
</dbReference>
<organism evidence="8 9">
    <name type="scientific">Babesia microti (strain RI)</name>
    <dbReference type="NCBI Taxonomy" id="1133968"/>
    <lineage>
        <taxon>Eukaryota</taxon>
        <taxon>Sar</taxon>
        <taxon>Alveolata</taxon>
        <taxon>Apicomplexa</taxon>
        <taxon>Aconoidasida</taxon>
        <taxon>Piroplasmida</taxon>
        <taxon>Babesiidae</taxon>
        <taxon>Babesia</taxon>
    </lineage>
</organism>
<dbReference type="AlphaFoldDB" id="I7JDU8"/>
<dbReference type="RefSeq" id="XP_021337211.1">
    <property type="nucleotide sequence ID" value="XM_021482766.1"/>
</dbReference>
<feature type="domain" description="DAMP1 SANT/Myb-like" evidence="7">
    <location>
        <begin position="84"/>
        <end position="163"/>
    </location>
</feature>
<evidence type="ECO:0000256" key="3">
    <source>
        <dbReference type="ARBA" id="ARBA00023015"/>
    </source>
</evidence>
<evidence type="ECO:0000313" key="9">
    <source>
        <dbReference type="Proteomes" id="UP000002899"/>
    </source>
</evidence>
<dbReference type="GO" id="GO:0006281">
    <property type="term" value="P:DNA repair"/>
    <property type="evidence" value="ECO:0007669"/>
    <property type="project" value="InterPro"/>
</dbReference>
<keyword evidence="2" id="KW-0156">Chromatin regulator</keyword>
<feature type="compositionally biased region" description="Low complexity" evidence="6">
    <location>
        <begin position="464"/>
        <end position="484"/>
    </location>
</feature>
<evidence type="ECO:0000256" key="4">
    <source>
        <dbReference type="ARBA" id="ARBA00023163"/>
    </source>
</evidence>
<dbReference type="EMBL" id="LN871599">
    <property type="protein sequence ID" value="CCF76020.2"/>
    <property type="molecule type" value="Genomic_DNA"/>
</dbReference>
<gene>
    <name evidence="8" type="ORF">BmR1_04g09225</name>
</gene>
<feature type="compositionally biased region" description="Polar residues" evidence="6">
    <location>
        <begin position="698"/>
        <end position="722"/>
    </location>
</feature>
<dbReference type="GO" id="GO:0003714">
    <property type="term" value="F:transcription corepressor activity"/>
    <property type="evidence" value="ECO:0007669"/>
    <property type="project" value="TreeGrafter"/>
</dbReference>
<keyword evidence="8" id="KW-0808">Transferase</keyword>
<dbReference type="GO" id="GO:0000812">
    <property type="term" value="C:Swr1 complex"/>
    <property type="evidence" value="ECO:0007669"/>
    <property type="project" value="TreeGrafter"/>
</dbReference>
<evidence type="ECO:0000256" key="6">
    <source>
        <dbReference type="SAM" id="MobiDB-lite"/>
    </source>
</evidence>
<dbReference type="KEGG" id="bmic:BmR1_04g09225"/>
<feature type="compositionally biased region" description="Basic residues" evidence="6">
    <location>
        <begin position="652"/>
        <end position="667"/>
    </location>
</feature>
<reference evidence="8 9" key="1">
    <citation type="journal article" date="2012" name="Nucleic Acids Res.">
        <title>Sequencing of the smallest Apicomplexan genome from the human pathogen Babesia microti.</title>
        <authorList>
            <person name="Cornillot E."/>
            <person name="Hadj-Kaddour K."/>
            <person name="Dassouli A."/>
            <person name="Noel B."/>
            <person name="Ranwez V."/>
            <person name="Vacherie B."/>
            <person name="Augagneur Y."/>
            <person name="Bres V."/>
            <person name="Duclos A."/>
            <person name="Randazzo S."/>
            <person name="Carcy B."/>
            <person name="Debierre-Grockiego F."/>
            <person name="Delbecq S."/>
            <person name="Moubri-Menage K."/>
            <person name="Shams-Eldin H."/>
            <person name="Usmani-Brown S."/>
            <person name="Bringaud F."/>
            <person name="Wincker P."/>
            <person name="Vivares C.P."/>
            <person name="Schwarz R.T."/>
            <person name="Schetters T.P."/>
            <person name="Krause P.J."/>
            <person name="Gorenflot A."/>
            <person name="Berry V."/>
            <person name="Barbe V."/>
            <person name="Ben Mamoun C."/>
        </authorList>
    </citation>
    <scope>NUCLEOTIDE SEQUENCE [LARGE SCALE GENOMIC DNA]</scope>
    <source>
        <strain evidence="8 9">RI</strain>
    </source>
</reference>
<keyword evidence="3" id="KW-0805">Transcription regulation</keyword>
<accession>I7JDU8</accession>
<evidence type="ECO:0000313" key="8">
    <source>
        <dbReference type="EMBL" id="CCF76020.2"/>
    </source>
</evidence>
<keyword evidence="8" id="KW-0489">Methyltransferase</keyword>
<dbReference type="InterPro" id="IPR032563">
    <property type="entry name" value="DAMP1_SANT-like"/>
</dbReference>
<proteinExistence type="predicted"/>
<dbReference type="OrthoDB" id="19740at2759"/>
<evidence type="ECO:0000256" key="2">
    <source>
        <dbReference type="ARBA" id="ARBA00022853"/>
    </source>
</evidence>
<dbReference type="PANTHER" id="PTHR12855">
    <property type="entry name" value="DNA METHYLTRANSFERASE 1-ASSOCIATED PROTEIN 1 FAMILY MEMBER"/>
    <property type="match status" value="1"/>
</dbReference>
<dbReference type="GO" id="GO:0000122">
    <property type="term" value="P:negative regulation of transcription by RNA polymerase II"/>
    <property type="evidence" value="ECO:0007669"/>
    <property type="project" value="TreeGrafter"/>
</dbReference>
<sequence>MDVNLKRPISDEESTHSIPTSVAIAITPQTPEKIAWRMCKFTNPARSDKLVLSHWERINVSSKAVSNDEVLPVYDEQNIVRHEYRFAKFNPVIKVYRYSDEFYNSHLKDDLGDWTRAETDWLMDLCETFELKFVIIHDKIKQKMPVTMEQVKQKYYSIAKKLMEHTFEERIRAEASKYKSLNHPAVVSIKEERNRHPMIKYTYNYEQDRERRNMFDRQYRISPESRQKEVDLVEEITKLELKIRKEEKKPFELKRLKKKFGVNQEDIIPTIPLHSIRPSKGASLASACVANHKAKLTPKNDETINKILESMNIQPPIVSSLAANELYCLIRSDAGILSNIRNKVESLSKELEHWKAIAAASDHKHMHLSLHPPAHGSLGGIEANFAPMTAPLQPLTIKTPEPAFDYTYLTRIDPRTDANKPDLPRTEAVRQERDVACLAGGGFYPSPADRSKVSVPSPQSSTASNQSTPQSQSLPQQLPQSHTSGTHPGMQFNYPPGIQNAYGMNAGSGINNMGNGMNMQQMYFQHMHQKRLLKVNPDRAASMMIPQNQLLSPNKLSYHISPSLGHLPSHIPPKHIMEARHMPQIHPHTQHQQMQQQGAHFGGKMPPLHLQQQFIHGSSMQSPKIIPPGHIQPSYIPPLYLPPPDMLQNSFHPKHSHPLTPQQHHHQQQQQIGRQMQFKSFPGNLFPHQNFHPGTLPGNHQGNISGPANNSVGNNLNRQNEG</sequence>
<feature type="region of interest" description="Disordered" evidence="6">
    <location>
        <begin position="440"/>
        <end position="496"/>
    </location>
</feature>
<dbReference type="GO" id="GO:0006338">
    <property type="term" value="P:chromatin remodeling"/>
    <property type="evidence" value="ECO:0007669"/>
    <property type="project" value="InterPro"/>
</dbReference>
<protein>
    <submittedName>
        <fullName evidence="8">DNA methyltransferase 1-associated protein 1</fullName>
    </submittedName>
</protein>
<keyword evidence="9" id="KW-1185">Reference proteome</keyword>
<dbReference type="PANTHER" id="PTHR12855:SF10">
    <property type="entry name" value="DNA METHYLTRANSFERASE 1-ASSOCIATED PROTEIN 1"/>
    <property type="match status" value="1"/>
</dbReference>
<evidence type="ECO:0000259" key="7">
    <source>
        <dbReference type="Pfam" id="PF16282"/>
    </source>
</evidence>
<dbReference type="GO" id="GO:0035267">
    <property type="term" value="C:NuA4 histone acetyltransferase complex"/>
    <property type="evidence" value="ECO:0007669"/>
    <property type="project" value="InterPro"/>
</dbReference>
<reference evidence="8 9" key="2">
    <citation type="journal article" date="2013" name="PLoS ONE">
        <title>Whole genome mapping and re-organization of the nuclear and mitochondrial genomes of Babesia microti isolates.</title>
        <authorList>
            <person name="Cornillot E."/>
            <person name="Dassouli A."/>
            <person name="Garg A."/>
            <person name="Pachikara N."/>
            <person name="Randazzo S."/>
            <person name="Depoix D."/>
            <person name="Carcy B."/>
            <person name="Delbecq S."/>
            <person name="Frutos R."/>
            <person name="Silva J.C."/>
            <person name="Sutton R."/>
            <person name="Krause P.J."/>
            <person name="Mamoun C.B."/>
        </authorList>
    </citation>
    <scope>NUCLEOTIDE SEQUENCE [LARGE SCALE GENOMIC DNA]</scope>
    <source>
        <strain evidence="8 9">RI</strain>
    </source>
</reference>
<dbReference type="InterPro" id="IPR027109">
    <property type="entry name" value="Swc4/Dmap1"/>
</dbReference>
<evidence type="ECO:0000256" key="5">
    <source>
        <dbReference type="ARBA" id="ARBA00023242"/>
    </source>
</evidence>